<dbReference type="Pfam" id="PF05920">
    <property type="entry name" value="Homeobox_KN"/>
    <property type="match status" value="1"/>
</dbReference>
<dbReference type="Pfam" id="PF03790">
    <property type="entry name" value="KNOX1"/>
    <property type="match status" value="1"/>
</dbReference>
<evidence type="ECO:0000259" key="9">
    <source>
        <dbReference type="PROSITE" id="PS51213"/>
    </source>
</evidence>
<dbReference type="AlphaFoldDB" id="A0A4S8KF84"/>
<evidence type="ECO:0000256" key="6">
    <source>
        <dbReference type="PROSITE-ProRule" id="PRU00559"/>
    </source>
</evidence>
<evidence type="ECO:0000256" key="1">
    <source>
        <dbReference type="ARBA" id="ARBA00004123"/>
    </source>
</evidence>
<evidence type="ECO:0000313" key="10">
    <source>
        <dbReference type="EMBL" id="THU73883.1"/>
    </source>
</evidence>
<evidence type="ECO:0000259" key="8">
    <source>
        <dbReference type="PROSITE" id="PS50071"/>
    </source>
</evidence>
<dbReference type="InterPro" id="IPR005540">
    <property type="entry name" value="KNOX1"/>
</dbReference>
<dbReference type="PROSITE" id="PS50071">
    <property type="entry name" value="HOMEOBOX_2"/>
    <property type="match status" value="1"/>
</dbReference>
<sequence length="785" mass="86892">MAFHNHLSHELTLPQYAEEQLGGDSPTVLRTTVGQLAASTSGAATEAKDGKDIPRLMAEGSGPTWLNSAILRQQGHHYADGSFLHLQTTVDSSSPPVAAGGGGGGLGHWFPRPPTLRRGGSEDEAPVSSDSVMVAAIPADPGCARGRSGRELVEAEALAQRTGGEAAAGEGTWQSARYKAEILAHPLYEQLLSAHVACVRIATPVDQLPRIDAQLAQSQQVVSKYSVLGGGGSSGQILGDGKELDQFMTHYVLLLCSFKEQLQQHVRVHAMEAVMACWELEQALQSLTGVSPGEGTGATMSDDDDDDQVDSETNLLDGSLDGPDSMGFGPLVPTDSERSLMERVRQELKHELKQGYKEKIVDVREEILRKRRAGKLPGDSTSALKAWWQSHSKWPYPTEDDKAQLVEETGLQLKQINNWFINQRKRNWQTNPSSSSLKSKRKRNVSKLVFFHGLNLFPTLEKQPLNPNTTPPFCKTCCKDRKKKTTTMAYGYTPTYYSSFQDTVTSLCKSILPFSLRSRRPSLPDQKLAERHSDSLKWQQESFHRILHLTGLRNEGIVPESDVVAFRTHMLDTLIAAPKDQEPAGVIRDKLLFLQELYYAKCISAEEYHSSKRPLLQRLAVQGVELDCRDVIVRCPTMSTEEEWSDIELRDKAPSPVAEKAKNQTPIKAFIGNAASWTGKGKKDSSCKAMKGPLGSVDVNVMDPRRPWMENQHSGKSSILMPEGSPLIPIKSDKGKRKTFQDLFRKGNTDESENREPLVAEPEERSMKSTWGLDGLRKWKRYGSE</sequence>
<feature type="region of interest" description="Disordered" evidence="7">
    <location>
        <begin position="288"/>
        <end position="334"/>
    </location>
</feature>
<evidence type="ECO:0000256" key="3">
    <source>
        <dbReference type="ARBA" id="ARBA00023155"/>
    </source>
</evidence>
<feature type="DNA-binding region" description="Homeobox; TALE-type" evidence="5">
    <location>
        <begin position="368"/>
        <end position="431"/>
    </location>
</feature>
<dbReference type="Pfam" id="PF03791">
    <property type="entry name" value="KNOX2"/>
    <property type="match status" value="1"/>
</dbReference>
<dbReference type="SMART" id="SM01256">
    <property type="entry name" value="KNOX2"/>
    <property type="match status" value="1"/>
</dbReference>
<dbReference type="FunFam" id="1.10.10.60:FF:000143">
    <property type="entry name" value="homeobox protein knotted-1-like 3 isoform X1"/>
    <property type="match status" value="1"/>
</dbReference>
<proteinExistence type="inferred from homology"/>
<protein>
    <recommendedName>
        <fullName evidence="12">Homeobox domain-containing protein</fullName>
    </recommendedName>
</protein>
<comment type="caution">
    <text evidence="10">The sequence shown here is derived from an EMBL/GenBank/DDBJ whole genome shotgun (WGS) entry which is preliminary data.</text>
</comment>
<keyword evidence="4 5" id="KW-0539">Nucleus</keyword>
<dbReference type="SMART" id="SM01188">
    <property type="entry name" value="ELK"/>
    <property type="match status" value="1"/>
</dbReference>
<evidence type="ECO:0008006" key="12">
    <source>
        <dbReference type="Google" id="ProtNLM"/>
    </source>
</evidence>
<dbReference type="GO" id="GO:0006355">
    <property type="term" value="P:regulation of DNA-templated transcription"/>
    <property type="evidence" value="ECO:0007669"/>
    <property type="project" value="InterPro"/>
</dbReference>
<comment type="similarity">
    <text evidence="6">Belongs to the TALE/KNOX homeobox family.</text>
</comment>
<dbReference type="STRING" id="52838.A0A4S8KF84"/>
<accession>A0A4S8KF84</accession>
<dbReference type="PANTHER" id="PTHR37392">
    <property type="entry name" value="OS09G0556800 PROTEIN"/>
    <property type="match status" value="1"/>
</dbReference>
<feature type="domain" description="Homeobox" evidence="8">
    <location>
        <begin position="367"/>
        <end position="430"/>
    </location>
</feature>
<dbReference type="Gene3D" id="1.10.10.60">
    <property type="entry name" value="Homeodomain-like"/>
    <property type="match status" value="1"/>
</dbReference>
<gene>
    <name evidence="10" type="ORF">C4D60_Mb04t27530</name>
</gene>
<dbReference type="GO" id="GO:0003677">
    <property type="term" value="F:DNA binding"/>
    <property type="evidence" value="ECO:0007669"/>
    <property type="project" value="UniProtKB-UniRule"/>
</dbReference>
<dbReference type="Pfam" id="PF03789">
    <property type="entry name" value="ELK"/>
    <property type="match status" value="1"/>
</dbReference>
<dbReference type="InterPro" id="IPR005539">
    <property type="entry name" value="ELK_dom"/>
</dbReference>
<feature type="compositionally biased region" description="Acidic residues" evidence="7">
    <location>
        <begin position="301"/>
        <end position="310"/>
    </location>
</feature>
<dbReference type="SMART" id="SM01255">
    <property type="entry name" value="KNOX1"/>
    <property type="match status" value="1"/>
</dbReference>
<evidence type="ECO:0000256" key="4">
    <source>
        <dbReference type="ARBA" id="ARBA00023242"/>
    </source>
</evidence>
<feature type="domain" description="ELK" evidence="9">
    <location>
        <begin position="347"/>
        <end position="367"/>
    </location>
</feature>
<keyword evidence="3 5" id="KW-0371">Homeobox</keyword>
<feature type="region of interest" description="Disordered" evidence="7">
    <location>
        <begin position="711"/>
        <end position="767"/>
    </location>
</feature>
<evidence type="ECO:0000256" key="7">
    <source>
        <dbReference type="SAM" id="MobiDB-lite"/>
    </source>
</evidence>
<dbReference type="SMART" id="SM00389">
    <property type="entry name" value="HOX"/>
    <property type="match status" value="1"/>
</dbReference>
<dbReference type="InterPro" id="IPR008422">
    <property type="entry name" value="KN_HD"/>
</dbReference>
<reference evidence="10 11" key="1">
    <citation type="journal article" date="2019" name="Nat. Plants">
        <title>Genome sequencing of Musa balbisiana reveals subgenome evolution and function divergence in polyploid bananas.</title>
        <authorList>
            <person name="Yao X."/>
        </authorList>
    </citation>
    <scope>NUCLEOTIDE SEQUENCE [LARGE SCALE GENOMIC DNA]</scope>
    <source>
        <strain evidence="11">cv. DH-PKW</strain>
        <tissue evidence="10">Leaves</tissue>
    </source>
</reference>
<evidence type="ECO:0000256" key="5">
    <source>
        <dbReference type="PROSITE-ProRule" id="PRU00108"/>
    </source>
</evidence>
<organism evidence="10 11">
    <name type="scientific">Musa balbisiana</name>
    <name type="common">Banana</name>
    <dbReference type="NCBI Taxonomy" id="52838"/>
    <lineage>
        <taxon>Eukaryota</taxon>
        <taxon>Viridiplantae</taxon>
        <taxon>Streptophyta</taxon>
        <taxon>Embryophyta</taxon>
        <taxon>Tracheophyta</taxon>
        <taxon>Spermatophyta</taxon>
        <taxon>Magnoliopsida</taxon>
        <taxon>Liliopsida</taxon>
        <taxon>Zingiberales</taxon>
        <taxon>Musaceae</taxon>
        <taxon>Musa</taxon>
    </lineage>
</organism>
<keyword evidence="11" id="KW-1185">Reference proteome</keyword>
<dbReference type="CDD" id="cd00086">
    <property type="entry name" value="homeodomain"/>
    <property type="match status" value="1"/>
</dbReference>
<dbReference type="InterPro" id="IPR001356">
    <property type="entry name" value="HD"/>
</dbReference>
<dbReference type="InterPro" id="IPR005541">
    <property type="entry name" value="KNOX2"/>
</dbReference>
<dbReference type="PANTHER" id="PTHR37392:SF1">
    <property type="entry name" value="OS09G0556800 PROTEIN"/>
    <property type="match status" value="1"/>
</dbReference>
<dbReference type="Proteomes" id="UP000317650">
    <property type="component" value="Chromosome 4"/>
</dbReference>
<dbReference type="InterPro" id="IPR009057">
    <property type="entry name" value="Homeodomain-like_sf"/>
</dbReference>
<evidence type="ECO:0000256" key="2">
    <source>
        <dbReference type="ARBA" id="ARBA00023125"/>
    </source>
</evidence>
<dbReference type="EMBL" id="PYDT01000001">
    <property type="protein sequence ID" value="THU73883.1"/>
    <property type="molecule type" value="Genomic_DNA"/>
</dbReference>
<dbReference type="SUPFAM" id="SSF46689">
    <property type="entry name" value="Homeodomain-like"/>
    <property type="match status" value="1"/>
</dbReference>
<name>A0A4S8KF84_MUSBA</name>
<keyword evidence="2 5" id="KW-0238">DNA-binding</keyword>
<dbReference type="PROSITE" id="PS51213">
    <property type="entry name" value="ELK"/>
    <property type="match status" value="1"/>
</dbReference>
<dbReference type="GO" id="GO:0005634">
    <property type="term" value="C:nucleus"/>
    <property type="evidence" value="ECO:0007669"/>
    <property type="project" value="UniProtKB-SubCell"/>
</dbReference>
<comment type="subcellular location">
    <subcellularLocation>
        <location evidence="1 5">Nucleus</location>
    </subcellularLocation>
</comment>
<feature type="compositionally biased region" description="Basic and acidic residues" evidence="7">
    <location>
        <begin position="739"/>
        <end position="767"/>
    </location>
</feature>
<evidence type="ECO:0000313" key="11">
    <source>
        <dbReference type="Proteomes" id="UP000317650"/>
    </source>
</evidence>